<feature type="transmembrane region" description="Helical" evidence="17">
    <location>
        <begin position="6"/>
        <end position="27"/>
    </location>
</feature>
<evidence type="ECO:0000256" key="2">
    <source>
        <dbReference type="ARBA" id="ARBA00004651"/>
    </source>
</evidence>
<comment type="subcellular location">
    <subcellularLocation>
        <location evidence="2">Cell membrane</location>
        <topology evidence="2">Multi-pass membrane protein</topology>
    </subcellularLocation>
</comment>
<evidence type="ECO:0000256" key="17">
    <source>
        <dbReference type="SAM" id="Phobius"/>
    </source>
</evidence>
<keyword evidence="10" id="KW-0378">Hydrolase</keyword>
<evidence type="ECO:0000256" key="15">
    <source>
        <dbReference type="PROSITE-ProRule" id="PRU00110"/>
    </source>
</evidence>
<dbReference type="InterPro" id="IPR001789">
    <property type="entry name" value="Sig_transdc_resp-reg_receiver"/>
</dbReference>
<evidence type="ECO:0000256" key="12">
    <source>
        <dbReference type="ARBA" id="ARBA00022989"/>
    </source>
</evidence>
<dbReference type="InterPro" id="IPR003661">
    <property type="entry name" value="HisK_dim/P_dom"/>
</dbReference>
<dbReference type="SUPFAM" id="SSF47226">
    <property type="entry name" value="Histidine-containing phosphotransfer domain, HPT domain"/>
    <property type="match status" value="1"/>
</dbReference>
<dbReference type="SMART" id="SM00448">
    <property type="entry name" value="REC"/>
    <property type="match status" value="1"/>
</dbReference>
<dbReference type="GO" id="GO:0005524">
    <property type="term" value="F:ATP binding"/>
    <property type="evidence" value="ECO:0007669"/>
    <property type="project" value="UniProtKB-KW"/>
</dbReference>
<feature type="transmembrane region" description="Helical" evidence="17">
    <location>
        <begin position="151"/>
        <end position="170"/>
    </location>
</feature>
<dbReference type="InterPro" id="IPR003594">
    <property type="entry name" value="HATPase_dom"/>
</dbReference>
<dbReference type="InterPro" id="IPR036097">
    <property type="entry name" value="HisK_dim/P_sf"/>
</dbReference>
<dbReference type="CDD" id="cd16922">
    <property type="entry name" value="HATPase_EvgS-ArcB-TorS-like"/>
    <property type="match status" value="1"/>
</dbReference>
<comment type="catalytic activity">
    <reaction evidence="1">
        <text>ATP + protein L-histidine = ADP + protein N-phospho-L-histidine.</text>
        <dbReference type="EC" id="2.7.13.3"/>
    </reaction>
</comment>
<dbReference type="Pfam" id="PF02518">
    <property type="entry name" value="HATPase_c"/>
    <property type="match status" value="1"/>
</dbReference>
<dbReference type="SUPFAM" id="SSF55874">
    <property type="entry name" value="ATPase domain of HSP90 chaperone/DNA topoisomerase II/histidine kinase"/>
    <property type="match status" value="1"/>
</dbReference>
<dbReference type="SMART" id="SM00388">
    <property type="entry name" value="HisKA"/>
    <property type="match status" value="1"/>
</dbReference>
<keyword evidence="7 17" id="KW-0812">Transmembrane</keyword>
<keyword evidence="4" id="KW-1003">Cell membrane</keyword>
<dbReference type="GO" id="GO:0005886">
    <property type="term" value="C:plasma membrane"/>
    <property type="evidence" value="ECO:0007669"/>
    <property type="project" value="UniProtKB-SubCell"/>
</dbReference>
<keyword evidence="11" id="KW-0067">ATP-binding</keyword>
<name>A0A2S3QX60_VIBVL</name>
<evidence type="ECO:0000256" key="6">
    <source>
        <dbReference type="ARBA" id="ARBA00022679"/>
    </source>
</evidence>
<keyword evidence="13" id="KW-0902">Two-component regulatory system</keyword>
<organism evidence="22 23">
    <name type="scientific">Vibrio vulnificus</name>
    <dbReference type="NCBI Taxonomy" id="672"/>
    <lineage>
        <taxon>Bacteria</taxon>
        <taxon>Pseudomonadati</taxon>
        <taxon>Pseudomonadota</taxon>
        <taxon>Gammaproteobacteria</taxon>
        <taxon>Vibrionales</taxon>
        <taxon>Vibrionaceae</taxon>
        <taxon>Vibrio</taxon>
    </lineage>
</organism>
<dbReference type="FunFam" id="1.10.287.130:FF:000004">
    <property type="entry name" value="Ethylene receptor 1"/>
    <property type="match status" value="1"/>
</dbReference>
<evidence type="ECO:0000256" key="16">
    <source>
        <dbReference type="PROSITE-ProRule" id="PRU00169"/>
    </source>
</evidence>
<evidence type="ECO:0000256" key="11">
    <source>
        <dbReference type="ARBA" id="ARBA00022840"/>
    </source>
</evidence>
<dbReference type="InterPro" id="IPR003660">
    <property type="entry name" value="HAMP_dom"/>
</dbReference>
<dbReference type="RefSeq" id="WP_011150241.1">
    <property type="nucleotide sequence ID" value="NZ_CBCSFK010000009.1"/>
</dbReference>
<evidence type="ECO:0000313" key="22">
    <source>
        <dbReference type="EMBL" id="POB42768.1"/>
    </source>
</evidence>
<dbReference type="PRINTS" id="PR00344">
    <property type="entry name" value="BCTRLSENSOR"/>
</dbReference>
<accession>A0A2S3QX60</accession>
<dbReference type="Gene3D" id="3.30.565.10">
    <property type="entry name" value="Histidine kinase-like ATPase, C-terminal domain"/>
    <property type="match status" value="1"/>
</dbReference>
<keyword evidence="5 16" id="KW-0597">Phosphoprotein</keyword>
<feature type="domain" description="Response regulatory" evidence="19">
    <location>
        <begin position="491"/>
        <end position="609"/>
    </location>
</feature>
<dbReference type="EMBL" id="PDGH01000142">
    <property type="protein sequence ID" value="POB42768.1"/>
    <property type="molecule type" value="Genomic_DNA"/>
</dbReference>
<dbReference type="PROSITE" id="PS50885">
    <property type="entry name" value="HAMP"/>
    <property type="match status" value="1"/>
</dbReference>
<evidence type="ECO:0000259" key="19">
    <source>
        <dbReference type="PROSITE" id="PS50110"/>
    </source>
</evidence>
<evidence type="ECO:0000256" key="10">
    <source>
        <dbReference type="ARBA" id="ARBA00022801"/>
    </source>
</evidence>
<dbReference type="PROSITE" id="PS50109">
    <property type="entry name" value="HIS_KIN"/>
    <property type="match status" value="1"/>
</dbReference>
<sequence>MSFRIKTIIGIACIEIIMLMLLVFSAMNFMRQSNQEQFIQKANATSQMFARASKDALLSLDLATLDDLTQEILSLPDILYVDIRNNDQQLAFAGALPKVSADWQADDHVSLGDLVFDVSEKITVDGLTYGEIRMGFNTTAIQTALDEASKAIVLIAVLEIILVALFSYFLGSYLSQNLYQLTRAAERVANDGPGFQLQLKAKDEIGKVAAAFDSMSHNLATSYQELEQARTQAELANESKSRFLASMSHEIRTPMNGVLGLLGILGETKLDNHQQNLVHTAKESGELLLSIINDILDFSRMEANTLILYPRPFELKSCVEEIVNSFEPLAKTKGLYLSLTFNDECDYVVVGDSNRYRQVLLNLLGNAVKFTQKGSVSLHVTTQNEGDKLYIRCEINDTGIGIAPDAMAILFEEFTMVDQGYSRTREGSGLGLAICKRLAQLMEGEINVESEVGKGSCFVFSVEMPLAEHDTVTQQAQPDNDSVCTLLQGKRILVAEDNTANQMVIKAMFERLGVAIDLANDGYEAVSMASNHHYDIIFMDISMPGKDGMQACKEIRQLPDAKQAATPIIALTAHALYGDKEKFLRSGMNGYLSKPLRSRHLIEELNKILSASNHHDTATKPLETEKTNHMQITLTSEKNTTAPLVDELIIQQMIRDTSAEVMPMLIEHYIEESERRLVKIDQAIAHSDFQQLEFELHTLGSSSLALGNRRLSNLARKLERLCVAKEYDAVMEDASGIAQLAHDSLSALNERKQLGFVEPNSI</sequence>
<dbReference type="InterPro" id="IPR011006">
    <property type="entry name" value="CheY-like_superfamily"/>
</dbReference>
<reference evidence="22 23" key="1">
    <citation type="journal article" date="2018" name="Front. Microbiol.">
        <title>Phylogeny of Vibrio vulnificus from the Analysis of the Core-Genome: Implications for Intra-Species Taxonomy.</title>
        <authorList>
            <person name="Roig F.J."/>
            <person name="Gonzalez-Candelas F."/>
            <person name="Sanjuan E."/>
            <person name="Fouz B."/>
            <person name="Feil E.J."/>
            <person name="Llorens C."/>
            <person name="Baker-Austin C."/>
            <person name="Oliver J.D."/>
            <person name="Danin-Poleg Y."/>
            <person name="Gibas C.J."/>
            <person name="Kashi Y."/>
            <person name="Gulig P.A."/>
            <person name="Morrison S.S."/>
            <person name="Amaro C."/>
        </authorList>
    </citation>
    <scope>NUCLEOTIDE SEQUENCE [LARGE SCALE GENOMIC DNA]</scope>
    <source>
        <strain evidence="22 23">CECT4608</strain>
    </source>
</reference>
<evidence type="ECO:0000256" key="3">
    <source>
        <dbReference type="ARBA" id="ARBA00012438"/>
    </source>
</evidence>
<dbReference type="SMART" id="SM00387">
    <property type="entry name" value="HATPase_c"/>
    <property type="match status" value="1"/>
</dbReference>
<dbReference type="InterPro" id="IPR004358">
    <property type="entry name" value="Sig_transdc_His_kin-like_C"/>
</dbReference>
<protein>
    <recommendedName>
        <fullName evidence="3">histidine kinase</fullName>
        <ecNumber evidence="3">2.7.13.3</ecNumber>
    </recommendedName>
</protein>
<dbReference type="InterPro" id="IPR008207">
    <property type="entry name" value="Sig_transdc_His_kin_Hpt_dom"/>
</dbReference>
<comment type="caution">
    <text evidence="22">The sequence shown here is derived from an EMBL/GenBank/DDBJ whole genome shotgun (WGS) entry which is preliminary data.</text>
</comment>
<dbReference type="PANTHER" id="PTHR45339:SF1">
    <property type="entry name" value="HYBRID SIGNAL TRANSDUCTION HISTIDINE KINASE J"/>
    <property type="match status" value="1"/>
</dbReference>
<evidence type="ECO:0000259" key="18">
    <source>
        <dbReference type="PROSITE" id="PS50109"/>
    </source>
</evidence>
<dbReference type="PANTHER" id="PTHR45339">
    <property type="entry name" value="HYBRID SIGNAL TRANSDUCTION HISTIDINE KINASE J"/>
    <property type="match status" value="1"/>
</dbReference>
<dbReference type="InterPro" id="IPR005467">
    <property type="entry name" value="His_kinase_dom"/>
</dbReference>
<dbReference type="SUPFAM" id="SSF52172">
    <property type="entry name" value="CheY-like"/>
    <property type="match status" value="1"/>
</dbReference>
<evidence type="ECO:0000256" key="14">
    <source>
        <dbReference type="ARBA" id="ARBA00023136"/>
    </source>
</evidence>
<dbReference type="Gene3D" id="1.20.120.160">
    <property type="entry name" value="HPT domain"/>
    <property type="match status" value="1"/>
</dbReference>
<evidence type="ECO:0000256" key="7">
    <source>
        <dbReference type="ARBA" id="ARBA00022692"/>
    </source>
</evidence>
<dbReference type="AlphaFoldDB" id="A0A2S3QX60"/>
<dbReference type="CDD" id="cd17546">
    <property type="entry name" value="REC_hyHK_CKI1_RcsC-like"/>
    <property type="match status" value="1"/>
</dbReference>
<dbReference type="SUPFAM" id="SSF47384">
    <property type="entry name" value="Homodimeric domain of signal transducing histidine kinase"/>
    <property type="match status" value="1"/>
</dbReference>
<dbReference type="CDD" id="cd00082">
    <property type="entry name" value="HisKA"/>
    <property type="match status" value="1"/>
</dbReference>
<keyword evidence="8" id="KW-0547">Nucleotide-binding</keyword>
<feature type="modified residue" description="4-aspartylphosphate" evidence="16">
    <location>
        <position position="540"/>
    </location>
</feature>
<evidence type="ECO:0000313" key="23">
    <source>
        <dbReference type="Proteomes" id="UP000237466"/>
    </source>
</evidence>
<feature type="domain" description="HAMP" evidence="20">
    <location>
        <begin position="172"/>
        <end position="224"/>
    </location>
</feature>
<dbReference type="Proteomes" id="UP000237466">
    <property type="component" value="Unassembled WGS sequence"/>
</dbReference>
<feature type="domain" description="Histidine kinase" evidence="18">
    <location>
        <begin position="246"/>
        <end position="466"/>
    </location>
</feature>
<dbReference type="InterPro" id="IPR036641">
    <property type="entry name" value="HPT_dom_sf"/>
</dbReference>
<dbReference type="Pfam" id="PF00512">
    <property type="entry name" value="HisKA"/>
    <property type="match status" value="1"/>
</dbReference>
<feature type="modified residue" description="Phosphohistidine" evidence="15">
    <location>
        <position position="697"/>
    </location>
</feature>
<evidence type="ECO:0000259" key="21">
    <source>
        <dbReference type="PROSITE" id="PS50894"/>
    </source>
</evidence>
<dbReference type="SMART" id="SM00304">
    <property type="entry name" value="HAMP"/>
    <property type="match status" value="1"/>
</dbReference>
<dbReference type="CDD" id="cd06225">
    <property type="entry name" value="HAMP"/>
    <property type="match status" value="1"/>
</dbReference>
<dbReference type="GO" id="GO:0000155">
    <property type="term" value="F:phosphorelay sensor kinase activity"/>
    <property type="evidence" value="ECO:0007669"/>
    <property type="project" value="InterPro"/>
</dbReference>
<dbReference type="Pfam" id="PF01627">
    <property type="entry name" value="Hpt"/>
    <property type="match status" value="1"/>
</dbReference>
<evidence type="ECO:0000256" key="9">
    <source>
        <dbReference type="ARBA" id="ARBA00022777"/>
    </source>
</evidence>
<keyword evidence="12 17" id="KW-1133">Transmembrane helix</keyword>
<dbReference type="FunFam" id="3.30.565.10:FF:000010">
    <property type="entry name" value="Sensor histidine kinase RcsC"/>
    <property type="match status" value="1"/>
</dbReference>
<evidence type="ECO:0000256" key="4">
    <source>
        <dbReference type="ARBA" id="ARBA00022475"/>
    </source>
</evidence>
<feature type="domain" description="HPt" evidence="21">
    <location>
        <begin position="658"/>
        <end position="755"/>
    </location>
</feature>
<dbReference type="Gene3D" id="6.10.340.10">
    <property type="match status" value="1"/>
</dbReference>
<evidence type="ECO:0000256" key="8">
    <source>
        <dbReference type="ARBA" id="ARBA00022741"/>
    </source>
</evidence>
<keyword evidence="6" id="KW-0808">Transferase</keyword>
<dbReference type="GO" id="GO:0016787">
    <property type="term" value="F:hydrolase activity"/>
    <property type="evidence" value="ECO:0007669"/>
    <property type="project" value="UniProtKB-KW"/>
</dbReference>
<dbReference type="SUPFAM" id="SSF158472">
    <property type="entry name" value="HAMP domain-like"/>
    <property type="match status" value="1"/>
</dbReference>
<dbReference type="Gene3D" id="1.10.287.130">
    <property type="match status" value="1"/>
</dbReference>
<dbReference type="InterPro" id="IPR036890">
    <property type="entry name" value="HATPase_C_sf"/>
</dbReference>
<dbReference type="Pfam" id="PF00072">
    <property type="entry name" value="Response_reg"/>
    <property type="match status" value="1"/>
</dbReference>
<keyword evidence="9 22" id="KW-0418">Kinase</keyword>
<dbReference type="PROSITE" id="PS50110">
    <property type="entry name" value="RESPONSE_REGULATORY"/>
    <property type="match status" value="1"/>
</dbReference>
<evidence type="ECO:0000256" key="13">
    <source>
        <dbReference type="ARBA" id="ARBA00023012"/>
    </source>
</evidence>
<gene>
    <name evidence="22" type="ORF">CRN52_21745</name>
</gene>
<dbReference type="Gene3D" id="3.40.50.2300">
    <property type="match status" value="1"/>
</dbReference>
<evidence type="ECO:0000259" key="20">
    <source>
        <dbReference type="PROSITE" id="PS50885"/>
    </source>
</evidence>
<evidence type="ECO:0000256" key="5">
    <source>
        <dbReference type="ARBA" id="ARBA00022553"/>
    </source>
</evidence>
<dbReference type="PROSITE" id="PS50894">
    <property type="entry name" value="HPT"/>
    <property type="match status" value="1"/>
</dbReference>
<evidence type="ECO:0000256" key="1">
    <source>
        <dbReference type="ARBA" id="ARBA00000085"/>
    </source>
</evidence>
<proteinExistence type="predicted"/>
<keyword evidence="14 17" id="KW-0472">Membrane</keyword>
<dbReference type="Pfam" id="PF00672">
    <property type="entry name" value="HAMP"/>
    <property type="match status" value="1"/>
</dbReference>
<dbReference type="EC" id="2.7.13.3" evidence="3"/>